<dbReference type="Proteomes" id="UP001374803">
    <property type="component" value="Chromosome"/>
</dbReference>
<dbReference type="InterPro" id="IPR018062">
    <property type="entry name" value="HTH_AraC-typ_CS"/>
</dbReference>
<sequence>MSRSTFASTFRKVVGETPLAYVAAWRMRSAARLLQSTEESIKAIASTVGYASDEAFPRAFRSWAGMAPGAFRERSRR</sequence>
<dbReference type="InterPro" id="IPR018060">
    <property type="entry name" value="HTH_AraC"/>
</dbReference>
<dbReference type="InterPro" id="IPR050204">
    <property type="entry name" value="AraC_XylS_family_regulators"/>
</dbReference>
<dbReference type="Pfam" id="PF12833">
    <property type="entry name" value="HTH_18"/>
    <property type="match status" value="1"/>
</dbReference>
<evidence type="ECO:0000256" key="1">
    <source>
        <dbReference type="ARBA" id="ARBA00023015"/>
    </source>
</evidence>
<keyword evidence="6" id="KW-1185">Reference proteome</keyword>
<dbReference type="PROSITE" id="PS00041">
    <property type="entry name" value="HTH_ARAC_FAMILY_1"/>
    <property type="match status" value="1"/>
</dbReference>
<accession>A0ABZ2LID1</accession>
<reference evidence="5" key="1">
    <citation type="submission" date="2021-12" db="EMBL/GenBank/DDBJ databases">
        <title>Discovery of the Pendulisporaceae a myxobacterial family with distinct sporulation behavior and unique specialized metabolism.</title>
        <authorList>
            <person name="Garcia R."/>
            <person name="Popoff A."/>
            <person name="Bader C.D."/>
            <person name="Loehr J."/>
            <person name="Walesch S."/>
            <person name="Walt C."/>
            <person name="Boldt J."/>
            <person name="Bunk B."/>
            <person name="Haeckl F.J.F.P.J."/>
            <person name="Gunesch A.P."/>
            <person name="Birkelbach J."/>
            <person name="Nuebel U."/>
            <person name="Pietschmann T."/>
            <person name="Bach T."/>
            <person name="Mueller R."/>
        </authorList>
    </citation>
    <scope>NUCLEOTIDE SEQUENCE</scope>
    <source>
        <strain evidence="5">MSr11367</strain>
    </source>
</reference>
<evidence type="ECO:0000256" key="2">
    <source>
        <dbReference type="ARBA" id="ARBA00023125"/>
    </source>
</evidence>
<evidence type="ECO:0000259" key="4">
    <source>
        <dbReference type="PROSITE" id="PS01124"/>
    </source>
</evidence>
<dbReference type="InterPro" id="IPR009057">
    <property type="entry name" value="Homeodomain-like_sf"/>
</dbReference>
<name>A0ABZ2LID1_9BACT</name>
<keyword evidence="3" id="KW-0804">Transcription</keyword>
<protein>
    <submittedName>
        <fullName evidence="5">Helix-turn-helix transcriptional regulator</fullName>
    </submittedName>
</protein>
<dbReference type="PANTHER" id="PTHR46796">
    <property type="entry name" value="HTH-TYPE TRANSCRIPTIONAL ACTIVATOR RHAS-RELATED"/>
    <property type="match status" value="1"/>
</dbReference>
<feature type="domain" description="HTH araC/xylS-type" evidence="4">
    <location>
        <begin position="1"/>
        <end position="74"/>
    </location>
</feature>
<keyword evidence="2" id="KW-0238">DNA-binding</keyword>
<dbReference type="SMART" id="SM00342">
    <property type="entry name" value="HTH_ARAC"/>
    <property type="match status" value="1"/>
</dbReference>
<gene>
    <name evidence="5" type="ORF">LVJ94_17300</name>
</gene>
<dbReference type="EMBL" id="CP089983">
    <property type="protein sequence ID" value="WXB10729.1"/>
    <property type="molecule type" value="Genomic_DNA"/>
</dbReference>
<evidence type="ECO:0000313" key="5">
    <source>
        <dbReference type="EMBL" id="WXB10729.1"/>
    </source>
</evidence>
<proteinExistence type="predicted"/>
<organism evidence="5 6">
    <name type="scientific">Pendulispora rubella</name>
    <dbReference type="NCBI Taxonomy" id="2741070"/>
    <lineage>
        <taxon>Bacteria</taxon>
        <taxon>Pseudomonadati</taxon>
        <taxon>Myxococcota</taxon>
        <taxon>Myxococcia</taxon>
        <taxon>Myxococcales</taxon>
        <taxon>Sorangiineae</taxon>
        <taxon>Pendulisporaceae</taxon>
        <taxon>Pendulispora</taxon>
    </lineage>
</organism>
<keyword evidence="1" id="KW-0805">Transcription regulation</keyword>
<evidence type="ECO:0000313" key="6">
    <source>
        <dbReference type="Proteomes" id="UP001374803"/>
    </source>
</evidence>
<dbReference type="Gene3D" id="1.10.10.60">
    <property type="entry name" value="Homeodomain-like"/>
    <property type="match status" value="2"/>
</dbReference>
<evidence type="ECO:0000256" key="3">
    <source>
        <dbReference type="ARBA" id="ARBA00023163"/>
    </source>
</evidence>
<dbReference type="PROSITE" id="PS01124">
    <property type="entry name" value="HTH_ARAC_FAMILY_2"/>
    <property type="match status" value="1"/>
</dbReference>
<dbReference type="PANTHER" id="PTHR46796:SF7">
    <property type="entry name" value="ARAC FAMILY TRANSCRIPTIONAL REGULATOR"/>
    <property type="match status" value="1"/>
</dbReference>
<dbReference type="SUPFAM" id="SSF46689">
    <property type="entry name" value="Homeodomain-like"/>
    <property type="match status" value="1"/>
</dbReference>